<evidence type="ECO:0000313" key="1">
    <source>
        <dbReference type="EMBL" id="MBL0391114.1"/>
    </source>
</evidence>
<sequence length="254" mass="27731">MSADALIKALGLPDATRVDQRVPKKLLAEHGAATAADRRQVQDWVEEVQWLASLKPHLIGVPAFKDAQREYLEVAVLTLKLKPGAKLGRLGELLHRAVPYPVLLLTSSDLGTSLSLAHIRASQNEADKTVLDGPVLSVLLPEAGRGQDFYEAVALAKQPQSDLFALYQGWLDTASALDIAQETGCFQPSLTRERAVERHAALQGCRELKAQIAHLRSQAEKERQIARQVALNQEIHAAQSQLQALHRTLSGDVA</sequence>
<dbReference type="AlphaFoldDB" id="A0A937CSZ4"/>
<reference evidence="1 2" key="1">
    <citation type="journal article" date="2017" name="Int. J. Syst. Evol. Microbiol.">
        <title>Ramlibacter monticola sp. nov., isolated from forest soil.</title>
        <authorList>
            <person name="Chaudhary D.K."/>
            <person name="Kim J."/>
        </authorList>
    </citation>
    <scope>NUCLEOTIDE SEQUENCE [LARGE SCALE GENOMIC DNA]</scope>
    <source>
        <strain evidence="1 2">KACC 19175</strain>
    </source>
</reference>
<dbReference type="EMBL" id="JAEQNE010000002">
    <property type="protein sequence ID" value="MBL0391114.1"/>
    <property type="molecule type" value="Genomic_DNA"/>
</dbReference>
<dbReference type="Pfam" id="PF14335">
    <property type="entry name" value="DUF4391"/>
    <property type="match status" value="1"/>
</dbReference>
<evidence type="ECO:0000313" key="2">
    <source>
        <dbReference type="Proteomes" id="UP000599109"/>
    </source>
</evidence>
<dbReference type="RefSeq" id="WP_201673769.1">
    <property type="nucleotide sequence ID" value="NZ_JAEQNE010000002.1"/>
</dbReference>
<keyword evidence="2" id="KW-1185">Reference proteome</keyword>
<proteinExistence type="predicted"/>
<comment type="caution">
    <text evidence="1">The sequence shown here is derived from an EMBL/GenBank/DDBJ whole genome shotgun (WGS) entry which is preliminary data.</text>
</comment>
<organism evidence="1 2">
    <name type="scientific">Ramlibacter monticola</name>
    <dbReference type="NCBI Taxonomy" id="1926872"/>
    <lineage>
        <taxon>Bacteria</taxon>
        <taxon>Pseudomonadati</taxon>
        <taxon>Pseudomonadota</taxon>
        <taxon>Betaproteobacteria</taxon>
        <taxon>Burkholderiales</taxon>
        <taxon>Comamonadaceae</taxon>
        <taxon>Ramlibacter</taxon>
    </lineage>
</organism>
<name>A0A937CSZ4_9BURK</name>
<accession>A0A937CSZ4</accession>
<gene>
    <name evidence="1" type="ORF">JJ685_08170</name>
</gene>
<dbReference type="Proteomes" id="UP000599109">
    <property type="component" value="Unassembled WGS sequence"/>
</dbReference>
<dbReference type="InterPro" id="IPR025503">
    <property type="entry name" value="DUF4391"/>
</dbReference>
<protein>
    <submittedName>
        <fullName evidence="1">DUF4391 domain-containing protein</fullName>
    </submittedName>
</protein>